<accession>A0ABM8FMQ3</accession>
<proteinExistence type="predicted"/>
<dbReference type="Pfam" id="PF02452">
    <property type="entry name" value="PemK_toxin"/>
    <property type="match status" value="1"/>
</dbReference>
<organism evidence="1 2">
    <name type="scientific">Hydrogenimonas cancrithermarum</name>
    <dbReference type="NCBI Taxonomy" id="2993563"/>
    <lineage>
        <taxon>Bacteria</taxon>
        <taxon>Pseudomonadati</taxon>
        <taxon>Campylobacterota</taxon>
        <taxon>Epsilonproteobacteria</taxon>
        <taxon>Campylobacterales</taxon>
        <taxon>Hydrogenimonadaceae</taxon>
        <taxon>Hydrogenimonas</taxon>
    </lineage>
</organism>
<dbReference type="Proteomes" id="UP001321445">
    <property type="component" value="Chromosome"/>
</dbReference>
<protein>
    <recommendedName>
        <fullName evidence="3">mRNA interferase</fullName>
    </recommendedName>
</protein>
<dbReference type="InterPro" id="IPR003477">
    <property type="entry name" value="PemK-like"/>
</dbReference>
<sequence>MIQQGEIYLVDFGKKHHSELGKVRPAVVVQNDFFNRALQESLFHSVIVIPLTTDDILTQYKITIPKRDKLQKPSYIITTWVCSVDIDRFDLDTGVLTRLSGEEMVALKERFCEML</sequence>
<evidence type="ECO:0000313" key="1">
    <source>
        <dbReference type="EMBL" id="BDY13680.1"/>
    </source>
</evidence>
<dbReference type="EMBL" id="AP027370">
    <property type="protein sequence ID" value="BDY13680.1"/>
    <property type="molecule type" value="Genomic_DNA"/>
</dbReference>
<reference evidence="1 2" key="1">
    <citation type="submission" date="2023-03" db="EMBL/GenBank/DDBJ databases">
        <title>Description of Hydrogenimonas sp. ISO32.</title>
        <authorList>
            <person name="Mino S."/>
            <person name="Fukazawa S."/>
            <person name="Sawabe T."/>
        </authorList>
    </citation>
    <scope>NUCLEOTIDE SEQUENCE [LARGE SCALE GENOMIC DNA]</scope>
    <source>
        <strain evidence="1 2">ISO32</strain>
    </source>
</reference>
<dbReference type="SUPFAM" id="SSF50118">
    <property type="entry name" value="Cell growth inhibitor/plasmid maintenance toxic component"/>
    <property type="match status" value="1"/>
</dbReference>
<name>A0ABM8FMQ3_9BACT</name>
<dbReference type="PANTHER" id="PTHR33988">
    <property type="entry name" value="ENDORIBONUCLEASE MAZF-RELATED"/>
    <property type="match status" value="1"/>
</dbReference>
<keyword evidence="2" id="KW-1185">Reference proteome</keyword>
<evidence type="ECO:0008006" key="3">
    <source>
        <dbReference type="Google" id="ProtNLM"/>
    </source>
</evidence>
<dbReference type="RefSeq" id="WP_286336624.1">
    <property type="nucleotide sequence ID" value="NZ_AP027370.1"/>
</dbReference>
<dbReference type="InterPro" id="IPR011067">
    <property type="entry name" value="Plasmid_toxin/cell-grow_inhib"/>
</dbReference>
<evidence type="ECO:0000313" key="2">
    <source>
        <dbReference type="Proteomes" id="UP001321445"/>
    </source>
</evidence>
<dbReference type="PANTHER" id="PTHR33988:SF2">
    <property type="entry name" value="ENDORIBONUCLEASE MAZF"/>
    <property type="match status" value="1"/>
</dbReference>
<dbReference type="Gene3D" id="2.30.30.110">
    <property type="match status" value="1"/>
</dbReference>
<gene>
    <name evidence="1" type="ORF">HCR_19920</name>
</gene>